<feature type="compositionally biased region" description="Acidic residues" evidence="1">
    <location>
        <begin position="237"/>
        <end position="246"/>
    </location>
</feature>
<sequence length="361" mass="40455">MANEWDAAEDVEECVEDEGKAECEEGIACGEEDEREVDDREPTDVDDEDEFGEFGAAEDVEDEEPQTSTTNGEKSKEAGRGIEDLLRMTKQERSEFLHDYFRAALGLTGFGVEKAGFERTPESTTLTDLIDEDWREKLSNPRAFLQNVRFDWEGSSLRKKLAKPSKDDRDETQARMQYEVEIETPNAHYLQTYPRAPSSRGSKNLVKNIFADEASMEPDRTTVDTRSSEAMRATTSDQEEEEDDDFYGPWSTAGESFGAPQTNGNRNEAEGTSFLDADLAYLEALGTGEDPSAQSGQLQKQQRSYGKNVFNELKNVHARKAKSWFGSSLEEAPAEDPFAASDLVPLRIISRKKEKDQSSDA</sequence>
<feature type="region of interest" description="Disordered" evidence="1">
    <location>
        <begin position="1"/>
        <end position="83"/>
    </location>
</feature>
<dbReference type="AlphaFoldDB" id="A0A7S3UFT1"/>
<gene>
    <name evidence="2" type="ORF">PSAL00342_LOCUS6993</name>
</gene>
<feature type="compositionally biased region" description="Acidic residues" evidence="1">
    <location>
        <begin position="44"/>
        <end position="65"/>
    </location>
</feature>
<evidence type="ECO:0000313" key="2">
    <source>
        <dbReference type="EMBL" id="CAE0613094.1"/>
    </source>
</evidence>
<feature type="compositionally biased region" description="Basic and acidic residues" evidence="1">
    <location>
        <begin position="217"/>
        <end position="229"/>
    </location>
</feature>
<feature type="compositionally biased region" description="Basic and acidic residues" evidence="1">
    <location>
        <begin position="73"/>
        <end position="83"/>
    </location>
</feature>
<protein>
    <submittedName>
        <fullName evidence="2">Uncharacterized protein</fullName>
    </submittedName>
</protein>
<reference evidence="2" key="1">
    <citation type="submission" date="2021-01" db="EMBL/GenBank/DDBJ databases">
        <authorList>
            <person name="Corre E."/>
            <person name="Pelletier E."/>
            <person name="Niang G."/>
            <person name="Scheremetjew M."/>
            <person name="Finn R."/>
            <person name="Kale V."/>
            <person name="Holt S."/>
            <person name="Cochrane G."/>
            <person name="Meng A."/>
            <person name="Brown T."/>
            <person name="Cohen L."/>
        </authorList>
    </citation>
    <scope>NUCLEOTIDE SEQUENCE</scope>
    <source>
        <strain evidence="2">CCMP1897</strain>
    </source>
</reference>
<feature type="compositionally biased region" description="Acidic residues" evidence="1">
    <location>
        <begin position="1"/>
        <end position="16"/>
    </location>
</feature>
<dbReference type="EMBL" id="HBIS01008184">
    <property type="protein sequence ID" value="CAE0613094.1"/>
    <property type="molecule type" value="Transcribed_RNA"/>
</dbReference>
<organism evidence="2">
    <name type="scientific">Picocystis salinarum</name>
    <dbReference type="NCBI Taxonomy" id="88271"/>
    <lineage>
        <taxon>Eukaryota</taxon>
        <taxon>Viridiplantae</taxon>
        <taxon>Chlorophyta</taxon>
        <taxon>Picocystophyceae</taxon>
        <taxon>Picocystales</taxon>
        <taxon>Picocystaceae</taxon>
        <taxon>Picocystis</taxon>
    </lineage>
</organism>
<proteinExistence type="predicted"/>
<feature type="region of interest" description="Disordered" evidence="1">
    <location>
        <begin position="210"/>
        <end position="272"/>
    </location>
</feature>
<name>A0A7S3UFT1_9CHLO</name>
<accession>A0A7S3UFT1</accession>
<evidence type="ECO:0000256" key="1">
    <source>
        <dbReference type="SAM" id="MobiDB-lite"/>
    </source>
</evidence>